<dbReference type="SUPFAM" id="SSF52283">
    <property type="entry name" value="Formate/glycerate dehydrogenase catalytic domain-like"/>
    <property type="match status" value="1"/>
</dbReference>
<evidence type="ECO:0000256" key="2">
    <source>
        <dbReference type="ARBA" id="ARBA00005689"/>
    </source>
</evidence>
<evidence type="ECO:0000256" key="1">
    <source>
        <dbReference type="ARBA" id="ARBA00003943"/>
    </source>
</evidence>
<dbReference type="Gene3D" id="3.40.50.720">
    <property type="entry name" value="NAD(P)-binding Rossmann-like Domain"/>
    <property type="match status" value="2"/>
</dbReference>
<evidence type="ECO:0000313" key="12">
    <source>
        <dbReference type="Proteomes" id="UP001326613"/>
    </source>
</evidence>
<feature type="domain" description="Alanine dehydrogenase/pyridine nucleotide transhydrogenase N-terminal" evidence="10">
    <location>
        <begin position="4"/>
        <end position="142"/>
    </location>
</feature>
<evidence type="ECO:0000313" key="11">
    <source>
        <dbReference type="EMBL" id="WPY01091.1"/>
    </source>
</evidence>
<dbReference type="RefSeq" id="WP_323737896.1">
    <property type="nucleotide sequence ID" value="NZ_CP112932.1"/>
</dbReference>
<protein>
    <recommendedName>
        <fullName evidence="3">proton-translocating NAD(P)(+) transhydrogenase</fullName>
        <ecNumber evidence="3">7.1.1.1</ecNumber>
    </recommendedName>
</protein>
<dbReference type="InterPro" id="IPR007698">
    <property type="entry name" value="AlaDH/PNT_NAD(H)-bd"/>
</dbReference>
<evidence type="ECO:0000256" key="4">
    <source>
        <dbReference type="ARBA" id="ARBA00022741"/>
    </source>
</evidence>
<accession>A0ABZ0UUB3</accession>
<evidence type="ECO:0000256" key="7">
    <source>
        <dbReference type="ARBA" id="ARBA00023027"/>
    </source>
</evidence>
<reference evidence="11 12" key="1">
    <citation type="submission" date="2022-10" db="EMBL/GenBank/DDBJ databases">
        <title>Host association and intracellularity evolved multiple times independently in the Rickettsiales.</title>
        <authorList>
            <person name="Castelli M."/>
            <person name="Nardi T."/>
            <person name="Gammuto L."/>
            <person name="Bellinzona G."/>
            <person name="Sabaneyeva E."/>
            <person name="Potekhin A."/>
            <person name="Serra V."/>
            <person name="Petroni G."/>
            <person name="Sassera D."/>
        </authorList>
    </citation>
    <scope>NUCLEOTIDE SEQUENCE [LARGE SCALE GENOMIC DNA]</scope>
    <source>
        <strain evidence="11 12">Kr 154-4</strain>
    </source>
</reference>
<dbReference type="PANTHER" id="PTHR10160:SF19">
    <property type="entry name" value="PROTON-TRANSLOCATING NAD(P)(+) TRANSHYDROGENASE"/>
    <property type="match status" value="1"/>
</dbReference>
<proteinExistence type="inferred from homology"/>
<comment type="function">
    <text evidence="1">The transhydrogenation between NADH and NADP is coupled to respiration and ATP hydrolysis and functions as a proton pump across the membrane.</text>
</comment>
<dbReference type="PROSITE" id="PS00837">
    <property type="entry name" value="ALADH_PNT_2"/>
    <property type="match status" value="1"/>
</dbReference>
<dbReference type="EC" id="7.1.1.1" evidence="3"/>
<dbReference type="PANTHER" id="PTHR10160">
    <property type="entry name" value="NAD(P) TRANSHYDROGENASE"/>
    <property type="match status" value="1"/>
</dbReference>
<dbReference type="SMART" id="SM01002">
    <property type="entry name" value="AlaDh_PNT_C"/>
    <property type="match status" value="1"/>
</dbReference>
<evidence type="ECO:0000259" key="10">
    <source>
        <dbReference type="SMART" id="SM01003"/>
    </source>
</evidence>
<dbReference type="SMART" id="SM01003">
    <property type="entry name" value="AlaDh_PNT_N"/>
    <property type="match status" value="1"/>
</dbReference>
<dbReference type="InterPro" id="IPR008143">
    <property type="entry name" value="Ala_DH/PNT_CS2"/>
</dbReference>
<dbReference type="EMBL" id="CP112932">
    <property type="protein sequence ID" value="WPY01091.1"/>
    <property type="molecule type" value="Genomic_DNA"/>
</dbReference>
<dbReference type="InterPro" id="IPR036291">
    <property type="entry name" value="NAD(P)-bd_dom_sf"/>
</dbReference>
<keyword evidence="5" id="KW-0521">NADP</keyword>
<evidence type="ECO:0000256" key="6">
    <source>
        <dbReference type="ARBA" id="ARBA00022967"/>
    </source>
</evidence>
<dbReference type="NCBIfam" id="NF006942">
    <property type="entry name" value="PRK09424.1"/>
    <property type="match status" value="1"/>
</dbReference>
<organism evidence="11 12">
    <name type="scientific">Candidatus Trichorickettsia mobilis</name>
    <dbReference type="NCBI Taxonomy" id="1346319"/>
    <lineage>
        <taxon>Bacteria</taxon>
        <taxon>Pseudomonadati</taxon>
        <taxon>Pseudomonadota</taxon>
        <taxon>Alphaproteobacteria</taxon>
        <taxon>Rickettsiales</taxon>
        <taxon>Rickettsiaceae</taxon>
        <taxon>Rickettsieae</taxon>
        <taxon>Candidatus Trichorickettsia</taxon>
    </lineage>
</organism>
<comment type="similarity">
    <text evidence="2">Belongs to the AlaDH/PNT family.</text>
</comment>
<keyword evidence="7" id="KW-0520">NAD</keyword>
<dbReference type="Pfam" id="PF01262">
    <property type="entry name" value="AlaDh_PNT_C"/>
    <property type="match status" value="1"/>
</dbReference>
<dbReference type="CDD" id="cd05304">
    <property type="entry name" value="Rubrum_tdh"/>
    <property type="match status" value="1"/>
</dbReference>
<gene>
    <name evidence="11" type="ORF">Trichorick_00989</name>
</gene>
<dbReference type="InterPro" id="IPR007886">
    <property type="entry name" value="AlaDH/PNT_N"/>
</dbReference>
<dbReference type="SUPFAM" id="SSF51735">
    <property type="entry name" value="NAD(P)-binding Rossmann-fold domains"/>
    <property type="match status" value="1"/>
</dbReference>
<sequence>MKIVALKERAKSERRVAITPEVAKLYIKKGHVVLVEKDIGTSAGFADQSYIDAGAQISAALEILADADIILKVQPSPLSSEINETDYARAGAIILGMLSPHTNFDYLKKMTAKEMCGIAMELVPRITRAQNMDVLSSQSNLAGYRAVLEAAYNFDRIFPMMMTAAGTISPAKVLILGVGVAGLQAIATAKRLGAAVFAYDVRSATREQVESLGAKFIAPDIQVSDMEDKSGYAKERSDADKVDQEQFLASVIRNYDIIITTAQIPGKPAPRLITSEMLDLIKPGSVIVDMATASGGNVDGSKLDEVMVRKGVKIIGWSNLAGKIAADSSKLYAKNLYNFLEHAIKNGKFDFDDEIVKQMLVKG</sequence>
<feature type="domain" description="Alanine dehydrogenase/pyridine nucleotide transhydrogenase NAD(H)-binding" evidence="9">
    <location>
        <begin position="151"/>
        <end position="316"/>
    </location>
</feature>
<evidence type="ECO:0000256" key="5">
    <source>
        <dbReference type="ARBA" id="ARBA00022857"/>
    </source>
</evidence>
<comment type="catalytic activity">
    <reaction evidence="8">
        <text>NAD(+) + NADPH + H(+)(in) = NADH + NADP(+) + H(+)(out)</text>
        <dbReference type="Rhea" id="RHEA:47992"/>
        <dbReference type="ChEBI" id="CHEBI:15378"/>
        <dbReference type="ChEBI" id="CHEBI:57540"/>
        <dbReference type="ChEBI" id="CHEBI:57783"/>
        <dbReference type="ChEBI" id="CHEBI:57945"/>
        <dbReference type="ChEBI" id="CHEBI:58349"/>
        <dbReference type="EC" id="7.1.1.1"/>
    </reaction>
</comment>
<keyword evidence="6" id="KW-1278">Translocase</keyword>
<evidence type="ECO:0000256" key="8">
    <source>
        <dbReference type="ARBA" id="ARBA00048202"/>
    </source>
</evidence>
<dbReference type="Proteomes" id="UP001326613">
    <property type="component" value="Chromosome"/>
</dbReference>
<keyword evidence="4" id="KW-0547">Nucleotide-binding</keyword>
<keyword evidence="12" id="KW-1185">Reference proteome</keyword>
<evidence type="ECO:0000259" key="9">
    <source>
        <dbReference type="SMART" id="SM01002"/>
    </source>
</evidence>
<dbReference type="Pfam" id="PF05222">
    <property type="entry name" value="AlaDh_PNT_N"/>
    <property type="match status" value="1"/>
</dbReference>
<name>A0ABZ0UUB3_9RICK</name>
<evidence type="ECO:0000256" key="3">
    <source>
        <dbReference type="ARBA" id="ARBA00012943"/>
    </source>
</evidence>